<dbReference type="AlphaFoldDB" id="A0A2N0X764"/>
<dbReference type="Proteomes" id="UP000233249">
    <property type="component" value="Unassembled WGS sequence"/>
</dbReference>
<dbReference type="STRING" id="1121365.GCA_000375365_00602"/>
<sequence>MGVMNTPLRVLIIGAGQAGLACAHELVHRGLSPGEDFIVLDANSGPGGAWRHRWDSLTFGRAHRIAPLPGLPLPQPDPAVPASCVVTDYYGRYEEHMDLGVVRPVTVTSVAGASRSPEAPLRVTAADGRSWLARRVVNATGTWTQPFIPFVPGARGFHGKQLHTVHYRSAEEFRGRRTLVVGGGLSAVQFLLELSAVTETLWSTRRPPNFTRRSFDQAWGLSVEEAVRERARSGRAPASVVRTTGIPMLPEYVGAVRNGTLVSRGHLRSITAEGVRFGAPAAQRTQGLGPSRGSGLALPQSWQPWPEGHEESVDVIFWNTGFRAALRHLAPLRLRGPHGIAMRDEVTPRRDHRLLLVGYASSASTVGAVRAGRLAGQRAARATRSIRSSLATRAARPNREAAI</sequence>
<dbReference type="GO" id="GO:0050660">
    <property type="term" value="F:flavin adenine dinucleotide binding"/>
    <property type="evidence" value="ECO:0007669"/>
    <property type="project" value="TreeGrafter"/>
</dbReference>
<dbReference type="Gene3D" id="3.50.50.60">
    <property type="entry name" value="FAD/NAD(P)-binding domain"/>
    <property type="match status" value="1"/>
</dbReference>
<accession>A0A2N0X764</accession>
<organism evidence="2 3">
    <name type="scientific">Corynebacterium mastitidis</name>
    <dbReference type="NCBI Taxonomy" id="161890"/>
    <lineage>
        <taxon>Bacteria</taxon>
        <taxon>Bacillati</taxon>
        <taxon>Actinomycetota</taxon>
        <taxon>Actinomycetes</taxon>
        <taxon>Mycobacteriales</taxon>
        <taxon>Corynebacteriaceae</taxon>
        <taxon>Corynebacterium</taxon>
    </lineage>
</organism>
<dbReference type="PRINTS" id="PR00469">
    <property type="entry name" value="PNDRDTASEII"/>
</dbReference>
<evidence type="ECO:0000313" key="2">
    <source>
        <dbReference type="EMBL" id="PKF68545.1"/>
    </source>
</evidence>
<dbReference type="PRINTS" id="PR00368">
    <property type="entry name" value="FADPNR"/>
</dbReference>
<protein>
    <submittedName>
        <fullName evidence="2">NAD(P)/FAD-dependent oxidoreductase</fullName>
    </submittedName>
</protein>
<dbReference type="PANTHER" id="PTHR43539:SF78">
    <property type="entry name" value="FLAVIN-CONTAINING MONOOXYGENASE"/>
    <property type="match status" value="1"/>
</dbReference>
<name>A0A2N0X764_9CORY</name>
<evidence type="ECO:0000313" key="3">
    <source>
        <dbReference type="Proteomes" id="UP000233249"/>
    </source>
</evidence>
<proteinExistence type="predicted"/>
<dbReference type="SUPFAM" id="SSF51905">
    <property type="entry name" value="FAD/NAD(P)-binding domain"/>
    <property type="match status" value="1"/>
</dbReference>
<comment type="caution">
    <text evidence="2">The sequence shown here is derived from an EMBL/GenBank/DDBJ whole genome shotgun (WGS) entry which is preliminary data.</text>
</comment>
<gene>
    <name evidence="2" type="ORF">CXB45_06530</name>
</gene>
<evidence type="ECO:0000256" key="1">
    <source>
        <dbReference type="ARBA" id="ARBA00023002"/>
    </source>
</evidence>
<dbReference type="PANTHER" id="PTHR43539">
    <property type="entry name" value="FLAVIN-BINDING MONOOXYGENASE-LIKE PROTEIN (AFU_ORTHOLOGUE AFUA_4G09220)"/>
    <property type="match status" value="1"/>
</dbReference>
<dbReference type="GO" id="GO:0004497">
    <property type="term" value="F:monooxygenase activity"/>
    <property type="evidence" value="ECO:0007669"/>
    <property type="project" value="TreeGrafter"/>
</dbReference>
<dbReference type="InterPro" id="IPR036188">
    <property type="entry name" value="FAD/NAD-bd_sf"/>
</dbReference>
<keyword evidence="1" id="KW-0560">Oxidoreductase</keyword>
<dbReference type="OrthoDB" id="178899at2"/>
<dbReference type="EMBL" id="PJAF01000016">
    <property type="protein sequence ID" value="PKF68545.1"/>
    <property type="molecule type" value="Genomic_DNA"/>
</dbReference>
<dbReference type="InterPro" id="IPR050982">
    <property type="entry name" value="Auxin_biosynth/cation_transpt"/>
</dbReference>
<dbReference type="Pfam" id="PF13738">
    <property type="entry name" value="Pyr_redox_3"/>
    <property type="match status" value="1"/>
</dbReference>
<reference evidence="2 3" key="1">
    <citation type="submission" date="2017-12" db="EMBL/GenBank/DDBJ databases">
        <title>Corynebacterium mastitidis 16-1433 Genome.</title>
        <authorList>
            <person name="Gulvik C.A."/>
        </authorList>
    </citation>
    <scope>NUCLEOTIDE SEQUENCE [LARGE SCALE GENOMIC DNA]</scope>
    <source>
        <strain evidence="2 3">16-1433</strain>
    </source>
</reference>